<dbReference type="Proteomes" id="UP000027073">
    <property type="component" value="Unassembled WGS sequence"/>
</dbReference>
<protein>
    <recommendedName>
        <fullName evidence="3">Peptidase A2 domain-containing protein</fullName>
    </recommendedName>
</protein>
<dbReference type="HOGENOM" id="CLU_070627_0_0_1"/>
<reference evidence="2" key="1">
    <citation type="journal article" date="2014" name="Proc. Natl. Acad. Sci. U.S.A.">
        <title>Extensive sampling of basidiomycete genomes demonstrates inadequacy of the white-rot/brown-rot paradigm for wood decay fungi.</title>
        <authorList>
            <person name="Riley R."/>
            <person name="Salamov A.A."/>
            <person name="Brown D.W."/>
            <person name="Nagy L.G."/>
            <person name="Floudas D."/>
            <person name="Held B.W."/>
            <person name="Levasseur A."/>
            <person name="Lombard V."/>
            <person name="Morin E."/>
            <person name="Otillar R."/>
            <person name="Lindquist E.A."/>
            <person name="Sun H."/>
            <person name="LaButti K.M."/>
            <person name="Schmutz J."/>
            <person name="Jabbour D."/>
            <person name="Luo H."/>
            <person name="Baker S.E."/>
            <person name="Pisabarro A.G."/>
            <person name="Walton J.D."/>
            <person name="Blanchette R.A."/>
            <person name="Henrissat B."/>
            <person name="Martin F."/>
            <person name="Cullen D."/>
            <person name="Hibbett D.S."/>
            <person name="Grigoriev I.V."/>
        </authorList>
    </citation>
    <scope>NUCLEOTIDE SEQUENCE [LARGE SCALE GENOMIC DNA]</scope>
    <source>
        <strain evidence="2">PC15</strain>
    </source>
</reference>
<gene>
    <name evidence="1" type="ORF">PLEOSDRAFT_1049779</name>
</gene>
<dbReference type="CDD" id="cd00303">
    <property type="entry name" value="retropepsin_like"/>
    <property type="match status" value="1"/>
</dbReference>
<dbReference type="Gene3D" id="2.40.70.10">
    <property type="entry name" value="Acid Proteases"/>
    <property type="match status" value="1"/>
</dbReference>
<evidence type="ECO:0000313" key="2">
    <source>
        <dbReference type="Proteomes" id="UP000027073"/>
    </source>
</evidence>
<dbReference type="EMBL" id="KL198013">
    <property type="protein sequence ID" value="KDQ23442.1"/>
    <property type="molecule type" value="Genomic_DNA"/>
</dbReference>
<feature type="non-terminal residue" evidence="1">
    <location>
        <position position="278"/>
    </location>
</feature>
<accession>A0A067NH63</accession>
<dbReference type="VEuPathDB" id="FungiDB:PLEOSDRAFT_1049779"/>
<dbReference type="InParanoid" id="A0A067NH63"/>
<dbReference type="SUPFAM" id="SSF50630">
    <property type="entry name" value="Acid proteases"/>
    <property type="match status" value="1"/>
</dbReference>
<dbReference type="InterPro" id="IPR021109">
    <property type="entry name" value="Peptidase_aspartic_dom_sf"/>
</dbReference>
<evidence type="ECO:0008006" key="3">
    <source>
        <dbReference type="Google" id="ProtNLM"/>
    </source>
</evidence>
<dbReference type="AlphaFoldDB" id="A0A067NH63"/>
<organism evidence="1 2">
    <name type="scientific">Pleurotus ostreatus (strain PC15)</name>
    <name type="common">Oyster mushroom</name>
    <dbReference type="NCBI Taxonomy" id="1137138"/>
    <lineage>
        <taxon>Eukaryota</taxon>
        <taxon>Fungi</taxon>
        <taxon>Dikarya</taxon>
        <taxon>Basidiomycota</taxon>
        <taxon>Agaricomycotina</taxon>
        <taxon>Agaricomycetes</taxon>
        <taxon>Agaricomycetidae</taxon>
        <taxon>Agaricales</taxon>
        <taxon>Pleurotineae</taxon>
        <taxon>Pleurotaceae</taxon>
        <taxon>Pleurotus</taxon>
    </lineage>
</organism>
<proteinExistence type="predicted"/>
<evidence type="ECO:0000313" key="1">
    <source>
        <dbReference type="EMBL" id="KDQ23442.1"/>
    </source>
</evidence>
<name>A0A067NH63_PLEO1</name>
<dbReference type="STRING" id="1137138.A0A067NH63"/>
<sequence length="278" mass="30559">MTRDPTSVVIAEKSRVKAPGFNAQGIRSLHIKAAVASHLITPIRTRLDSGADITLMSQDYWNTLPDQMRPSLKTGSKVQLQQLTCSATILSFVNTVLYAETKDHRLARFDIEAYIVQDMQVPLLLGEDFMTSYEIGITRKSSGQCTVYASSGTIALAASTSDSYRLGIYVRKAYAGSKFLQHKQAKRAKHRPPFIYNPSTPTTVVASESVTIAPGHCSNISISLPNDQKETWFIESSLLTEDGQDILAAPATLVTPSMPYVPIANPMTRPLRVRRGDI</sequence>